<comment type="caution">
    <text evidence="1">The sequence shown here is derived from an EMBL/GenBank/DDBJ whole genome shotgun (WGS) entry which is preliminary data.</text>
</comment>
<organism evidence="1 2">
    <name type="scientific">Bifidobacterium gallicum DSM 20093 = LMG 11596</name>
    <dbReference type="NCBI Taxonomy" id="561180"/>
    <lineage>
        <taxon>Bacteria</taxon>
        <taxon>Bacillati</taxon>
        <taxon>Actinomycetota</taxon>
        <taxon>Actinomycetes</taxon>
        <taxon>Bifidobacteriales</taxon>
        <taxon>Bifidobacteriaceae</taxon>
        <taxon>Bifidobacterium</taxon>
    </lineage>
</organism>
<protein>
    <submittedName>
        <fullName evidence="1">Uncharacterized protein</fullName>
    </submittedName>
</protein>
<evidence type="ECO:0000313" key="1">
    <source>
        <dbReference type="EMBL" id="EFA23045.1"/>
    </source>
</evidence>
<dbReference type="EMBL" id="ABXB03000002">
    <property type="protein sequence ID" value="EFA23045.1"/>
    <property type="molecule type" value="Genomic_DNA"/>
</dbReference>
<sequence>MGLCRVLITIVMFAFLRLHATHLSPPRHCWARPDFQQRCSSFLFESISGLELSQPPAPTLEQKLQ</sequence>
<proteinExistence type="predicted"/>
<dbReference type="Proteomes" id="UP000003656">
    <property type="component" value="Unassembled WGS sequence"/>
</dbReference>
<gene>
    <name evidence="1" type="ORF">BIFGAL_03149</name>
</gene>
<name>D1NTJ0_9BIFI</name>
<dbReference type="AlphaFoldDB" id="D1NTJ0"/>
<reference evidence="1 2" key="1">
    <citation type="submission" date="2009-11" db="EMBL/GenBank/DDBJ databases">
        <authorList>
            <person name="Weinstock G."/>
            <person name="Sodergren E."/>
            <person name="Clifton S."/>
            <person name="Fulton L."/>
            <person name="Fulton B."/>
            <person name="Courtney L."/>
            <person name="Fronick C."/>
            <person name="Harrison M."/>
            <person name="Strong C."/>
            <person name="Farmer C."/>
            <person name="Delahaunty K."/>
            <person name="Markovic C."/>
            <person name="Hall O."/>
            <person name="Minx P."/>
            <person name="Tomlinson C."/>
            <person name="Mitreva M."/>
            <person name="Nelson J."/>
            <person name="Hou S."/>
            <person name="Wollam A."/>
            <person name="Pepin K.H."/>
            <person name="Johnson M."/>
            <person name="Bhonagiri V."/>
            <person name="Nash W.E."/>
            <person name="Warren W."/>
            <person name="Chinwalla A."/>
            <person name="Mardis E.R."/>
            <person name="Wilson R.K."/>
        </authorList>
    </citation>
    <scope>NUCLEOTIDE SEQUENCE [LARGE SCALE GENOMIC DNA]</scope>
    <source>
        <strain evidence="1 2">DSM 20093</strain>
    </source>
</reference>
<accession>D1NTJ0</accession>
<evidence type="ECO:0000313" key="2">
    <source>
        <dbReference type="Proteomes" id="UP000003656"/>
    </source>
</evidence>